<evidence type="ECO:0000256" key="2">
    <source>
        <dbReference type="ARBA" id="ARBA00022786"/>
    </source>
</evidence>
<keyword evidence="4" id="KW-0732">Signal</keyword>
<feature type="region of interest" description="Disordered" evidence="3">
    <location>
        <begin position="291"/>
        <end position="347"/>
    </location>
</feature>
<evidence type="ECO:0000259" key="6">
    <source>
        <dbReference type="Pfam" id="PF24842"/>
    </source>
</evidence>
<evidence type="ECO:0000259" key="5">
    <source>
        <dbReference type="Pfam" id="PF03152"/>
    </source>
</evidence>
<dbReference type="FunCoup" id="D7FNH0">
    <property type="interactions" value="38"/>
</dbReference>
<dbReference type="Pfam" id="PF24842">
    <property type="entry name" value="UFD1_N2"/>
    <property type="match status" value="1"/>
</dbReference>
<sequence>MVMANVAASLTAVAVLLADPAAGKGAGGITAAQLGKSAAGMAGPSPLKTLEEGLPRAVALAQLEQEIEDLNVMHKFDRRLERLAMVMPLTDQFDPGVTHFAHEHLQEGDKISMPASILSELMRKQAEIPWQFELKLVRRKGPGKFEPVDVPAPPRAALTGRAEMPQLSAVACSILDARSPEQFVFMPDWMMKALRLRPRDIVLYRHKDLTKASKIVLQPHSSAFLKMSNHQAVMETELRHYSAITRGTTVAFRYRKTLYKFNVLECIDADGKSQEAVCVQDSDVATDFQAALDTPAGRRKPGAKAKSPDEGSSKKKSREPLEEEEEEGDYESESEEEEEGGWGSDEF</sequence>
<dbReference type="PANTHER" id="PTHR12555:SF13">
    <property type="entry name" value="UBIQUITIN RECOGNITION FACTOR IN ER-ASSOCIATED DEGRADATION PROTEIN 1"/>
    <property type="match status" value="1"/>
</dbReference>
<feature type="signal peptide" evidence="4">
    <location>
        <begin position="1"/>
        <end position="18"/>
    </location>
</feature>
<dbReference type="InterPro" id="IPR004854">
    <property type="entry name" value="Ufd1-like"/>
</dbReference>
<reference evidence="7 8" key="1">
    <citation type="journal article" date="2010" name="Nature">
        <title>The Ectocarpus genome and the independent evolution of multicellularity in brown algae.</title>
        <authorList>
            <person name="Cock J.M."/>
            <person name="Sterck L."/>
            <person name="Rouze P."/>
            <person name="Scornet D."/>
            <person name="Allen A.E."/>
            <person name="Amoutzias G."/>
            <person name="Anthouard V."/>
            <person name="Artiguenave F."/>
            <person name="Aury J.M."/>
            <person name="Badger J.H."/>
            <person name="Beszteri B."/>
            <person name="Billiau K."/>
            <person name="Bonnet E."/>
            <person name="Bothwell J.H."/>
            <person name="Bowler C."/>
            <person name="Boyen C."/>
            <person name="Brownlee C."/>
            <person name="Carrano C.J."/>
            <person name="Charrier B."/>
            <person name="Cho G.Y."/>
            <person name="Coelho S.M."/>
            <person name="Collen J."/>
            <person name="Corre E."/>
            <person name="Da Silva C."/>
            <person name="Delage L."/>
            <person name="Delaroque N."/>
            <person name="Dittami S.M."/>
            <person name="Doulbeau S."/>
            <person name="Elias M."/>
            <person name="Farnham G."/>
            <person name="Gachon C.M."/>
            <person name="Gschloessl B."/>
            <person name="Heesch S."/>
            <person name="Jabbari K."/>
            <person name="Jubin C."/>
            <person name="Kawai H."/>
            <person name="Kimura K."/>
            <person name="Kloareg B."/>
            <person name="Kupper F.C."/>
            <person name="Lang D."/>
            <person name="Le Bail A."/>
            <person name="Leblanc C."/>
            <person name="Lerouge P."/>
            <person name="Lohr M."/>
            <person name="Lopez P.J."/>
            <person name="Martens C."/>
            <person name="Maumus F."/>
            <person name="Michel G."/>
            <person name="Miranda-Saavedra D."/>
            <person name="Morales J."/>
            <person name="Moreau H."/>
            <person name="Motomura T."/>
            <person name="Nagasato C."/>
            <person name="Napoli C.A."/>
            <person name="Nelson D.R."/>
            <person name="Nyvall-Collen P."/>
            <person name="Peters A.F."/>
            <person name="Pommier C."/>
            <person name="Potin P."/>
            <person name="Poulain J."/>
            <person name="Quesneville H."/>
            <person name="Read B."/>
            <person name="Rensing S.A."/>
            <person name="Ritter A."/>
            <person name="Rousvoal S."/>
            <person name="Samanta M."/>
            <person name="Samson G."/>
            <person name="Schroeder D.C."/>
            <person name="Segurens B."/>
            <person name="Strittmatter M."/>
            <person name="Tonon T."/>
            <person name="Tregear J.W."/>
            <person name="Valentin K."/>
            <person name="von Dassow P."/>
            <person name="Yamagishi T."/>
            <person name="Van de Peer Y."/>
            <person name="Wincker P."/>
        </authorList>
    </citation>
    <scope>NUCLEOTIDE SEQUENCE [LARGE SCALE GENOMIC DNA]</scope>
    <source>
        <strain evidence="8">Ec32 / CCAP1310/4</strain>
    </source>
</reference>
<dbReference type="EMBL" id="FN649727">
    <property type="protein sequence ID" value="CBJ25981.1"/>
    <property type="molecule type" value="Genomic_DNA"/>
</dbReference>
<dbReference type="GO" id="GO:0036503">
    <property type="term" value="P:ERAD pathway"/>
    <property type="evidence" value="ECO:0007669"/>
    <property type="project" value="TreeGrafter"/>
</dbReference>
<evidence type="ECO:0000313" key="8">
    <source>
        <dbReference type="Proteomes" id="UP000002630"/>
    </source>
</evidence>
<dbReference type="GO" id="GO:0034098">
    <property type="term" value="C:VCP-NPL4-UFD1 AAA ATPase complex"/>
    <property type="evidence" value="ECO:0007669"/>
    <property type="project" value="TreeGrafter"/>
</dbReference>
<dbReference type="InterPro" id="IPR042299">
    <property type="entry name" value="Ufd1-like_Nn"/>
</dbReference>
<evidence type="ECO:0000256" key="3">
    <source>
        <dbReference type="SAM" id="MobiDB-lite"/>
    </source>
</evidence>
<dbReference type="GO" id="GO:0031593">
    <property type="term" value="F:polyubiquitin modification-dependent protein binding"/>
    <property type="evidence" value="ECO:0007669"/>
    <property type="project" value="TreeGrafter"/>
</dbReference>
<evidence type="ECO:0000256" key="4">
    <source>
        <dbReference type="SAM" id="SignalP"/>
    </source>
</evidence>
<dbReference type="Proteomes" id="UP000002630">
    <property type="component" value="Linkage Group LG02"/>
</dbReference>
<proteinExistence type="inferred from homology"/>
<dbReference type="Pfam" id="PF03152">
    <property type="entry name" value="UFD1_N1"/>
    <property type="match status" value="1"/>
</dbReference>
<evidence type="ECO:0000256" key="1">
    <source>
        <dbReference type="ARBA" id="ARBA00006043"/>
    </source>
</evidence>
<dbReference type="InParanoid" id="D7FNH0"/>
<dbReference type="OrthoDB" id="422728at2759"/>
<dbReference type="InterPro" id="IPR055418">
    <property type="entry name" value="UFD1_N2"/>
</dbReference>
<name>D7FNH0_ECTSI</name>
<dbReference type="PANTHER" id="PTHR12555">
    <property type="entry name" value="UBIQUITIN FUSION DEGRADATON PROTEIN 1"/>
    <property type="match status" value="1"/>
</dbReference>
<keyword evidence="2" id="KW-0833">Ubl conjugation pathway</keyword>
<feature type="chain" id="PRO_5003095707" evidence="4">
    <location>
        <begin position="19"/>
        <end position="347"/>
    </location>
</feature>
<dbReference type="Gene3D" id="2.40.40.50">
    <property type="entry name" value="Ubiquitin fusion degradation protein UFD1, N-terminal domain"/>
    <property type="match status" value="1"/>
</dbReference>
<organism evidence="7 8">
    <name type="scientific">Ectocarpus siliculosus</name>
    <name type="common">Brown alga</name>
    <name type="synonym">Conferva siliculosa</name>
    <dbReference type="NCBI Taxonomy" id="2880"/>
    <lineage>
        <taxon>Eukaryota</taxon>
        <taxon>Sar</taxon>
        <taxon>Stramenopiles</taxon>
        <taxon>Ochrophyta</taxon>
        <taxon>PX clade</taxon>
        <taxon>Phaeophyceae</taxon>
        <taxon>Ectocarpales</taxon>
        <taxon>Ectocarpaceae</taxon>
        <taxon>Ectocarpus</taxon>
    </lineage>
</organism>
<protein>
    <submittedName>
        <fullName evidence="7">Uncharacterized protein</fullName>
    </submittedName>
</protein>
<dbReference type="eggNOG" id="KOG1816">
    <property type="taxonomic scope" value="Eukaryota"/>
</dbReference>
<dbReference type="OMA" id="SDKFNPF"/>
<dbReference type="AlphaFoldDB" id="D7FNH0"/>
<dbReference type="STRING" id="2880.D7FNH0"/>
<dbReference type="Gene3D" id="3.10.330.10">
    <property type="match status" value="1"/>
</dbReference>
<feature type="compositionally biased region" description="Acidic residues" evidence="3">
    <location>
        <begin position="321"/>
        <end position="347"/>
    </location>
</feature>
<feature type="domain" description="Ubiquitin fusion degradation protein UFD1 N-terminal subdomain 1" evidence="5">
    <location>
        <begin position="101"/>
        <end position="205"/>
    </location>
</feature>
<accession>D7FNH0</accession>
<evidence type="ECO:0000313" key="7">
    <source>
        <dbReference type="EMBL" id="CBJ25981.1"/>
    </source>
</evidence>
<dbReference type="EMBL" id="FN648291">
    <property type="protein sequence ID" value="CBJ25981.1"/>
    <property type="molecule type" value="Genomic_DNA"/>
</dbReference>
<gene>
    <name evidence="7" type="ORF">Esi_0018_0041</name>
</gene>
<dbReference type="GO" id="GO:0006511">
    <property type="term" value="P:ubiquitin-dependent protein catabolic process"/>
    <property type="evidence" value="ECO:0007669"/>
    <property type="project" value="InterPro"/>
</dbReference>
<feature type="domain" description="Ubiquitin fusion degradation protein UFD1 N-terminal subdomain 2" evidence="6">
    <location>
        <begin position="211"/>
        <end position="290"/>
    </location>
</feature>
<comment type="similarity">
    <text evidence="1">Belongs to the UFD1 family.</text>
</comment>
<dbReference type="InterPro" id="IPR055417">
    <property type="entry name" value="UFD1_N1"/>
</dbReference>
<keyword evidence="8" id="KW-1185">Reference proteome</keyword>